<keyword evidence="10" id="KW-0472">Membrane</keyword>
<dbReference type="AlphaFoldDB" id="A0A5B6WIQ1"/>
<dbReference type="FunFam" id="1.20.1050.10:FF:000004">
    <property type="entry name" value="Glutathione S-transferase F2"/>
    <property type="match status" value="1"/>
</dbReference>
<keyword evidence="16" id="KW-1185">Reference proteome</keyword>
<protein>
    <recommendedName>
        <fullName evidence="4">glutathione transferase</fullName>
        <ecNumber evidence="4">2.5.1.18</ecNumber>
    </recommendedName>
</protein>
<dbReference type="GO" id="GO:0043295">
    <property type="term" value="F:glutathione binding"/>
    <property type="evidence" value="ECO:0007669"/>
    <property type="project" value="TreeGrafter"/>
</dbReference>
<dbReference type="Pfam" id="PF02798">
    <property type="entry name" value="GST_N"/>
    <property type="match status" value="1"/>
</dbReference>
<dbReference type="GO" id="GO:0006749">
    <property type="term" value="P:glutathione metabolic process"/>
    <property type="evidence" value="ECO:0007669"/>
    <property type="project" value="TreeGrafter"/>
</dbReference>
<dbReference type="Pfam" id="PF04588">
    <property type="entry name" value="HIG_1_N"/>
    <property type="match status" value="1"/>
</dbReference>
<dbReference type="GO" id="GO:0009407">
    <property type="term" value="P:toxin catabolic process"/>
    <property type="evidence" value="ECO:0007669"/>
    <property type="project" value="UniProtKB-ARBA"/>
</dbReference>
<dbReference type="InterPro" id="IPR036249">
    <property type="entry name" value="Thioredoxin-like_sf"/>
</dbReference>
<keyword evidence="5" id="KW-0963">Cytoplasm</keyword>
<evidence type="ECO:0000256" key="7">
    <source>
        <dbReference type="ARBA" id="ARBA00022679"/>
    </source>
</evidence>
<evidence type="ECO:0000256" key="1">
    <source>
        <dbReference type="ARBA" id="ARBA00004173"/>
    </source>
</evidence>
<dbReference type="PANTHER" id="PTHR43900:SF3">
    <property type="entry name" value="GLUTATHIONE S-TRANSFERASE RHO"/>
    <property type="match status" value="1"/>
</dbReference>
<dbReference type="InterPro" id="IPR034347">
    <property type="entry name" value="GST_Phi_C"/>
</dbReference>
<reference evidence="15" key="1">
    <citation type="submission" date="2019-08" db="EMBL/GenBank/DDBJ databases">
        <authorList>
            <person name="Liu F."/>
        </authorList>
    </citation>
    <scope>NUCLEOTIDE SEQUENCE [LARGE SCALE GENOMIC DNA]</scope>
    <source>
        <strain evidence="15">PA1801</strain>
        <tissue evidence="15">Leaf</tissue>
    </source>
</reference>
<dbReference type="Pfam" id="PF00043">
    <property type="entry name" value="GST_C"/>
    <property type="match status" value="1"/>
</dbReference>
<evidence type="ECO:0000256" key="6">
    <source>
        <dbReference type="ARBA" id="ARBA00022575"/>
    </source>
</evidence>
<evidence type="ECO:0000256" key="4">
    <source>
        <dbReference type="ARBA" id="ARBA00012452"/>
    </source>
</evidence>
<dbReference type="CDD" id="cd03187">
    <property type="entry name" value="GST_C_Phi"/>
    <property type="match status" value="1"/>
</dbReference>
<evidence type="ECO:0000256" key="2">
    <source>
        <dbReference type="ARBA" id="ARBA00004514"/>
    </source>
</evidence>
<evidence type="ECO:0000259" key="14">
    <source>
        <dbReference type="PROSITE" id="PS51503"/>
    </source>
</evidence>
<dbReference type="SFLD" id="SFLDS00019">
    <property type="entry name" value="Glutathione_Transferase_(cytos"/>
    <property type="match status" value="1"/>
</dbReference>
<feature type="domain" description="HIG1" evidence="14">
    <location>
        <begin position="1"/>
        <end position="77"/>
    </location>
</feature>
<evidence type="ECO:0000259" key="12">
    <source>
        <dbReference type="PROSITE" id="PS50404"/>
    </source>
</evidence>
<proteinExistence type="inferred from homology"/>
<evidence type="ECO:0000259" key="13">
    <source>
        <dbReference type="PROSITE" id="PS50405"/>
    </source>
</evidence>
<dbReference type="GO" id="GO:0004364">
    <property type="term" value="F:glutathione transferase activity"/>
    <property type="evidence" value="ECO:0007669"/>
    <property type="project" value="UniProtKB-EC"/>
</dbReference>
<feature type="domain" description="GST N-terminal" evidence="12">
    <location>
        <begin position="85"/>
        <end position="161"/>
    </location>
</feature>
<dbReference type="GO" id="GO:0005739">
    <property type="term" value="C:mitochondrion"/>
    <property type="evidence" value="ECO:0007669"/>
    <property type="project" value="UniProtKB-SubCell"/>
</dbReference>
<dbReference type="EC" id="2.5.1.18" evidence="4"/>
<dbReference type="SFLD" id="SFLDG00358">
    <property type="entry name" value="Main_(cytGST)"/>
    <property type="match status" value="1"/>
</dbReference>
<gene>
    <name evidence="15" type="ORF">EPI10_021667</name>
</gene>
<comment type="catalytic activity">
    <reaction evidence="11">
        <text>RX + glutathione = an S-substituted glutathione + a halide anion + H(+)</text>
        <dbReference type="Rhea" id="RHEA:16437"/>
        <dbReference type="ChEBI" id="CHEBI:15378"/>
        <dbReference type="ChEBI" id="CHEBI:16042"/>
        <dbReference type="ChEBI" id="CHEBI:17792"/>
        <dbReference type="ChEBI" id="CHEBI:57925"/>
        <dbReference type="ChEBI" id="CHEBI:90779"/>
        <dbReference type="EC" id="2.5.1.18"/>
    </reaction>
</comment>
<dbReference type="Proteomes" id="UP000325315">
    <property type="component" value="Unassembled WGS sequence"/>
</dbReference>
<keyword evidence="9" id="KW-1133">Transmembrane helix</keyword>
<accession>A0A5B6WIQ1</accession>
<comment type="similarity">
    <text evidence="3">Belongs to the GST superfamily. Phi family.</text>
</comment>
<evidence type="ECO:0000256" key="3">
    <source>
        <dbReference type="ARBA" id="ARBA00010128"/>
    </source>
</evidence>
<dbReference type="Gene3D" id="3.40.30.10">
    <property type="entry name" value="Glutaredoxin"/>
    <property type="match status" value="1"/>
</dbReference>
<evidence type="ECO:0000256" key="10">
    <source>
        <dbReference type="ARBA" id="ARBA00023136"/>
    </source>
</evidence>
<dbReference type="InterPro" id="IPR004046">
    <property type="entry name" value="GST_C"/>
</dbReference>
<keyword evidence="6" id="KW-0216">Detoxification</keyword>
<dbReference type="OrthoDB" id="962032at2759"/>
<dbReference type="PROSITE" id="PS50405">
    <property type="entry name" value="GST_CTER"/>
    <property type="match status" value="1"/>
</dbReference>
<keyword evidence="7 15" id="KW-0808">Transferase</keyword>
<evidence type="ECO:0000256" key="8">
    <source>
        <dbReference type="ARBA" id="ARBA00022692"/>
    </source>
</evidence>
<evidence type="ECO:0000256" key="9">
    <source>
        <dbReference type="ARBA" id="ARBA00022989"/>
    </source>
</evidence>
<dbReference type="InterPro" id="IPR040079">
    <property type="entry name" value="Glutathione_S-Trfase"/>
</dbReference>
<evidence type="ECO:0000313" key="16">
    <source>
        <dbReference type="Proteomes" id="UP000325315"/>
    </source>
</evidence>
<organism evidence="15 16">
    <name type="scientific">Gossypium australe</name>
    <dbReference type="NCBI Taxonomy" id="47621"/>
    <lineage>
        <taxon>Eukaryota</taxon>
        <taxon>Viridiplantae</taxon>
        <taxon>Streptophyta</taxon>
        <taxon>Embryophyta</taxon>
        <taxon>Tracheophyta</taxon>
        <taxon>Spermatophyta</taxon>
        <taxon>Magnoliopsida</taxon>
        <taxon>eudicotyledons</taxon>
        <taxon>Gunneridae</taxon>
        <taxon>Pentapetalae</taxon>
        <taxon>rosids</taxon>
        <taxon>malvids</taxon>
        <taxon>Malvales</taxon>
        <taxon>Malvaceae</taxon>
        <taxon>Malvoideae</taxon>
        <taxon>Gossypium</taxon>
    </lineage>
</organism>
<dbReference type="GO" id="GO:0005829">
    <property type="term" value="C:cytosol"/>
    <property type="evidence" value="ECO:0007669"/>
    <property type="project" value="UniProtKB-SubCell"/>
</dbReference>
<dbReference type="PROSITE" id="PS50404">
    <property type="entry name" value="GST_NTER"/>
    <property type="match status" value="1"/>
</dbReference>
<dbReference type="SUPFAM" id="SSF52833">
    <property type="entry name" value="Thioredoxin-like"/>
    <property type="match status" value="1"/>
</dbReference>
<sequence>MEAFQSWVSEHKLTSIGAVWASAIGASLAYNSRGKSPLKPSLRLIHARMHSQALTLAVLSSAAAYHYYEKSTSNQEKNSLQQISMVIKVHGIPFSTCTARVLLCLCEKGLQFELVPVDVENSAHKKPPYLSLNVRLLTIGVDGSESRAICKYLARKYNETRITIDLLGSSSLTDSTVVDTWMEVEAHQFSPPMQALIRQMIVNPIYGIAPDEKIIEIELQKLAKVLDVYEERLSEYKYLGGDFYSMADLHHIPYLVCFMSSSKSSFVTSRPCVNAWWNDISSRPASVKVVELMKL</sequence>
<dbReference type="PROSITE" id="PS51503">
    <property type="entry name" value="HIG1"/>
    <property type="match status" value="1"/>
</dbReference>
<name>A0A5B6WIQ1_9ROSI</name>
<evidence type="ECO:0000313" key="15">
    <source>
        <dbReference type="EMBL" id="KAA3481293.1"/>
    </source>
</evidence>
<keyword evidence="8" id="KW-0812">Transmembrane</keyword>
<dbReference type="InterPro" id="IPR036282">
    <property type="entry name" value="Glutathione-S-Trfase_C_sf"/>
</dbReference>
<dbReference type="Gene3D" id="1.20.1050.10">
    <property type="match status" value="1"/>
</dbReference>
<comment type="caution">
    <text evidence="15">The sequence shown here is derived from an EMBL/GenBank/DDBJ whole genome shotgun (WGS) entry which is preliminary data.</text>
</comment>
<comment type="subcellular location">
    <subcellularLocation>
        <location evidence="2">Cytoplasm</location>
        <location evidence="2">Cytosol</location>
    </subcellularLocation>
    <subcellularLocation>
        <location evidence="1">Mitochondrion</location>
    </subcellularLocation>
</comment>
<evidence type="ECO:0000256" key="5">
    <source>
        <dbReference type="ARBA" id="ARBA00022490"/>
    </source>
</evidence>
<dbReference type="InterPro" id="IPR007667">
    <property type="entry name" value="Hypoxia_induced_domain"/>
</dbReference>
<evidence type="ECO:0000256" key="11">
    <source>
        <dbReference type="ARBA" id="ARBA00047960"/>
    </source>
</evidence>
<feature type="domain" description="GST C-terminal" evidence="13">
    <location>
        <begin position="171"/>
        <end position="295"/>
    </location>
</feature>
<dbReference type="SFLD" id="SFLDG01154">
    <property type="entry name" value="Main.5:_Phi-like"/>
    <property type="match status" value="1"/>
</dbReference>
<dbReference type="EMBL" id="SMMG02000003">
    <property type="protein sequence ID" value="KAA3481293.1"/>
    <property type="molecule type" value="Genomic_DNA"/>
</dbReference>
<dbReference type="InterPro" id="IPR010987">
    <property type="entry name" value="Glutathione-S-Trfase_C-like"/>
</dbReference>
<dbReference type="SUPFAM" id="SSF47616">
    <property type="entry name" value="GST C-terminal domain-like"/>
    <property type="match status" value="1"/>
</dbReference>
<dbReference type="PANTHER" id="PTHR43900">
    <property type="entry name" value="GLUTATHIONE S-TRANSFERASE RHO"/>
    <property type="match status" value="1"/>
</dbReference>
<dbReference type="InterPro" id="IPR004045">
    <property type="entry name" value="Glutathione_S-Trfase_N"/>
</dbReference>